<feature type="repeat" description="CSPG" evidence="5">
    <location>
        <begin position="1522"/>
        <end position="1619"/>
    </location>
</feature>
<feature type="repeat" description="CSPG" evidence="5">
    <location>
        <begin position="1070"/>
        <end position="1159"/>
    </location>
</feature>
<dbReference type="PANTHER" id="PTHR45739:SF12">
    <property type="entry name" value="CHONDROITIN SULFATE PROTEOGLYCAN 4-LIKE ISOFORM X2"/>
    <property type="match status" value="1"/>
</dbReference>
<evidence type="ECO:0000256" key="5">
    <source>
        <dbReference type="PROSITE-ProRule" id="PRU01201"/>
    </source>
</evidence>
<sequence>MFYQVRINLGAGEAVLSSTPGVALNDLLWHELELHRTDAELTLIVDNHHTTYLDIPGRFFELNVKYGVFIGGVGGFSELFLGNIPNFRGCVEDVIFNSHDILKIAAASEDQNVFSVTWNCSDEFEALSNQPISFVEKGSFLALPAWNARNGGSVSLDVKTQARAATLFYNAGVPLKSDFISLEILEGKTVVSVNEGNGVVILNSDVTVNDGIWHHIEVQFSQSYIEIVVDGHAKNLRPGLGDNRFFDLSGLFYIGGIELNKQSRALQDGLQSILLEGVELSLKGCIKNIQINNQLSGFREAEVTHGVQRDCAWEYMCLQEPCVPEAECYQEGVDSFRCICDKDNCVRSNFSSGYKLYTKSSKPIDLEILNLQPLVISEGGSDLITVNHIRVILDYQKYGIRESGVLFHIVEAPKHGSLEIELWRRTADSIFNLQDLITDKIRYSHDGSETKTDSVLFELEFRARTFRLPPFLEEKHRFVFHIQVLPVNDPPKLNLLPGKMFKLAKHTKKVISSDLLNTEDPDSQPSDIVYTILNTGSSENEAYFENARNPGKGIDTFTQADVNDNMISYYNRGAGNVRVTIRISDGIQSDQTQSTFRIVPFDLELTIVNNTGIALPYDSHALIYYENLTIVDNAPDQNLEIRINVIEQPLHGSIQKLRNNNRWYTISHFTQRQLKKEKIRYIHTEGKPIYDEFKFTLSSGDIKFPDTYNFPVTFIAVDLRKACNSELYLNKKLDSVIGEAELTYETYPFTTPTADITYTLINLPSYGNLILFHSSDSEPRHKKLEIGSTFTQKDIDTKRLKYKLHRKSYSKLEDRFVFKVSSPGGAVLDGEEFKIVHHPGDVEAVIINEKVTVLEGGTSTIGPSELHIEISSKSEITYNITSLPKHGVLRKLKADLSEVEEETVHSISSSEIFHNRFIYVHDDSENERDLFHFVAFAVDSNSESFVYYGTVHIHVIMKNDNPPIREVDKVFHVVLDGERKLTGLDLRYTDPDIDSTPSDIIYTRRGIPNGALFHIDDMSVQIYTFTQIDLDTGKIIFRHSGAPYGKAVLRITDGKFYATGILEIQAAKPFINITRNNGLTVKRGENGLITAFNLTVETNLNANSDDITFKITSMPKYGEILVNGKHGNEFTHKDLLMENVEYENDNSVSFHDSFSFSAFLEDITVEGKFEFRVYPEIYWEPLRVINNKTLHLDEEKAGVIDAFALNVTQHNINTNNITFTVVTPPKHGLLVIGDIHNHEDWRSVSKTSPAKVFSQTDINERRLHYFHTEQNVSEDYFVFDVTNGITSLRDLTFCFKIISKIIFLKTGNITVIEGSEVPIKISDIDVSNPYYADWITEYLIIEKPKHGYISYIKNARSKVSRFSASHLRSGFIHYVHDGTETSRDWFTLVANATALNKESSPSTVHVVVEPVNDETPHIVNNTGLDVWEGDVTVITNRHLAAADEDSDATEITFVISSPSNGYVTFQNDTKNPILSFTQDQINRGQIAFVHTGEKAGGFKLQVNDGPNFDSPHVFTITARVLQIIIATNEKLSILPRMQQSITKDHLFVTTNDHDLTRVIDFSITRGPELGRLLVENPDGSLLPVSSFTQEQINKNLVLYEHNKPMIGLTSLDVFRFNIETQNAPTTKDVEFTVEISVGNFGSGNLDQLVVLHPLEVKEGGMAIISQEFVDMSKLFSLWQGKGKSEFAKKLKIILHSPPSNGFLETEAGNSSFVNRLSFNREDIRKKRVRYYHDDTDTFSDSLNLGFYLLDDNGFPDILLFNGTLNITIYPINDNPFLLWTRTAVLEIVQGQSAVIGPKILNVTDKDGVPRDIVYETIKPPSSGKLIMKNVSINNFTQEDINNMLIQYAHDGANESRSSFSFKVSDGKHKPDYASLDIAIVPIKLHLKNQSAIEVQQGSTAVFLSYNNLGAETNAKKQDIWYNITSLPLHGHIFVNDDVLRYFRQNDIDNRLVFYMQSDLTASEDFFVVTIKSGKVSIKDVVVNITVVPHVHQQRLVANASGVTFITADALNASKLALQTNSNPKFIVFKFPKYGVLKKLKISSQSKRSFPKSFEFTHDDIVNKRILYEGKDMELKVSTVDSFEYVLTAPRTQPARGKFSITVLPSVTITTTEAQPVSTVSLNLKPHPPPAKPEVVVAVTTVPETTNGELHQSSLNNDHLIIAGSVLGVLIVIFVIIIAVKCRSIRRNSRKNRSGGSCLGHSRNSTVVGSRTAQSNLDFSDHNHSSGNISLSDDIPPPPPPPTSPCVSPLGCIGNTGTARNRSLKKRGRCLDVEPALPPPPYILQNGEWTEINVPVPTCKVTPIHHEDEDNINETTLKGPYLLRDPCESEDWSNYEGSELRFGTAGNPVLRNNQYWV</sequence>
<dbReference type="InterPro" id="IPR039005">
    <property type="entry name" value="CSPG_rpt"/>
</dbReference>
<protein>
    <recommendedName>
        <fullName evidence="8">Laminin G domain-containing protein</fullName>
    </recommendedName>
</protein>
<dbReference type="InterPro" id="IPR001791">
    <property type="entry name" value="Laminin_G"/>
</dbReference>
<feature type="repeat" description="CSPG" evidence="5">
    <location>
        <begin position="604"/>
        <end position="698"/>
    </location>
</feature>
<evidence type="ECO:0000256" key="3">
    <source>
        <dbReference type="ARBA" id="ARBA00023180"/>
    </source>
</evidence>
<keyword evidence="10" id="KW-1185">Reference proteome</keyword>
<keyword evidence="3" id="KW-0325">Glycoprotein</keyword>
<evidence type="ECO:0000256" key="7">
    <source>
        <dbReference type="SAM" id="Phobius"/>
    </source>
</evidence>
<dbReference type="GO" id="GO:0009653">
    <property type="term" value="P:anatomical structure morphogenesis"/>
    <property type="evidence" value="ECO:0007669"/>
    <property type="project" value="TreeGrafter"/>
</dbReference>
<feature type="repeat" description="CSPG" evidence="5">
    <location>
        <begin position="1774"/>
        <end position="1864"/>
    </location>
</feature>
<reference evidence="9 10" key="1">
    <citation type="journal article" date="2022" name="Nat. Ecol. Evol.">
        <title>A masculinizing supergene underlies an exaggerated male reproductive morph in a spider.</title>
        <authorList>
            <person name="Hendrickx F."/>
            <person name="De Corte Z."/>
            <person name="Sonet G."/>
            <person name="Van Belleghem S.M."/>
            <person name="Kostlbacher S."/>
            <person name="Vangestel C."/>
        </authorList>
    </citation>
    <scope>NUCLEOTIDE SEQUENCE [LARGE SCALE GENOMIC DNA]</scope>
    <source>
        <strain evidence="9">W744_W776</strain>
    </source>
</reference>
<proteinExistence type="predicted"/>
<name>A0AAV6TXF5_9ARAC</name>
<dbReference type="PANTHER" id="PTHR45739">
    <property type="entry name" value="MATRIX PROTEIN, PUTATIVE-RELATED"/>
    <property type="match status" value="1"/>
</dbReference>
<gene>
    <name evidence="9" type="ORF">JTE90_023259</name>
</gene>
<comment type="caution">
    <text evidence="4">Lacks conserved residue(s) required for the propagation of feature annotation.</text>
</comment>
<feature type="repeat" description="CSPG" evidence="5">
    <location>
        <begin position="1181"/>
        <end position="1282"/>
    </location>
</feature>
<evidence type="ECO:0000256" key="2">
    <source>
        <dbReference type="ARBA" id="ARBA00022737"/>
    </source>
</evidence>
<feature type="repeat" description="CSPG" evidence="5">
    <location>
        <begin position="842"/>
        <end position="936"/>
    </location>
</feature>
<comment type="caution">
    <text evidence="9">The sequence shown here is derived from an EMBL/GenBank/DDBJ whole genome shotgun (WGS) entry which is preliminary data.</text>
</comment>
<feature type="domain" description="Laminin G" evidence="8">
    <location>
        <begin position="130"/>
        <end position="311"/>
    </location>
</feature>
<evidence type="ECO:0000256" key="4">
    <source>
        <dbReference type="PROSITE-ProRule" id="PRU00122"/>
    </source>
</evidence>
<keyword evidence="7" id="KW-0812">Transmembrane</keyword>
<dbReference type="CDD" id="cd00110">
    <property type="entry name" value="LamG"/>
    <property type="match status" value="2"/>
</dbReference>
<dbReference type="SMART" id="SM00282">
    <property type="entry name" value="LamG"/>
    <property type="match status" value="2"/>
</dbReference>
<feature type="compositionally biased region" description="Pro residues" evidence="6">
    <location>
        <begin position="2234"/>
        <end position="2243"/>
    </location>
</feature>
<keyword evidence="7" id="KW-1133">Transmembrane helix</keyword>
<organism evidence="9 10">
    <name type="scientific">Oedothorax gibbosus</name>
    <dbReference type="NCBI Taxonomy" id="931172"/>
    <lineage>
        <taxon>Eukaryota</taxon>
        <taxon>Metazoa</taxon>
        <taxon>Ecdysozoa</taxon>
        <taxon>Arthropoda</taxon>
        <taxon>Chelicerata</taxon>
        <taxon>Arachnida</taxon>
        <taxon>Araneae</taxon>
        <taxon>Araneomorphae</taxon>
        <taxon>Entelegynae</taxon>
        <taxon>Araneoidea</taxon>
        <taxon>Linyphiidae</taxon>
        <taxon>Erigoninae</taxon>
        <taxon>Oedothorax</taxon>
    </lineage>
</organism>
<keyword evidence="2" id="KW-0677">Repeat</keyword>
<feature type="transmembrane region" description="Helical" evidence="7">
    <location>
        <begin position="2159"/>
        <end position="2179"/>
    </location>
</feature>
<feature type="region of interest" description="Disordered" evidence="6">
    <location>
        <begin position="2188"/>
        <end position="2247"/>
    </location>
</feature>
<feature type="compositionally biased region" description="Polar residues" evidence="6">
    <location>
        <begin position="2201"/>
        <end position="2217"/>
    </location>
</feature>
<dbReference type="PROSITE" id="PS50025">
    <property type="entry name" value="LAM_G_DOMAIN"/>
    <property type="match status" value="2"/>
</dbReference>
<dbReference type="Gene3D" id="2.60.120.200">
    <property type="match status" value="2"/>
</dbReference>
<feature type="domain" description="Laminin G" evidence="8">
    <location>
        <begin position="1"/>
        <end position="120"/>
    </location>
</feature>
<dbReference type="InterPro" id="IPR013320">
    <property type="entry name" value="ConA-like_dom_sf"/>
</dbReference>
<dbReference type="Pfam" id="PF02210">
    <property type="entry name" value="Laminin_G_2"/>
    <property type="match status" value="2"/>
</dbReference>
<evidence type="ECO:0000256" key="1">
    <source>
        <dbReference type="ARBA" id="ARBA00022729"/>
    </source>
</evidence>
<dbReference type="InterPro" id="IPR051561">
    <property type="entry name" value="FRAS1_ECM"/>
</dbReference>
<keyword evidence="1" id="KW-0732">Signal</keyword>
<dbReference type="PROSITE" id="PS51854">
    <property type="entry name" value="CSPG"/>
    <property type="match status" value="9"/>
</dbReference>
<keyword evidence="7" id="KW-0472">Membrane</keyword>
<dbReference type="SUPFAM" id="SSF49899">
    <property type="entry name" value="Concanavalin A-like lectins/glucanases"/>
    <property type="match status" value="2"/>
</dbReference>
<dbReference type="Pfam" id="PF16184">
    <property type="entry name" value="Cadherin_3"/>
    <property type="match status" value="11"/>
</dbReference>
<evidence type="ECO:0000256" key="6">
    <source>
        <dbReference type="SAM" id="MobiDB-lite"/>
    </source>
</evidence>
<feature type="repeat" description="CSPG" evidence="5">
    <location>
        <begin position="492"/>
        <end position="586"/>
    </location>
</feature>
<dbReference type="EMBL" id="JAFNEN010000851">
    <property type="protein sequence ID" value="KAG8176707.1"/>
    <property type="molecule type" value="Genomic_DNA"/>
</dbReference>
<feature type="repeat" description="CSPG" evidence="5">
    <location>
        <begin position="1415"/>
        <end position="1505"/>
    </location>
</feature>
<evidence type="ECO:0000259" key="8">
    <source>
        <dbReference type="PROSITE" id="PS50025"/>
    </source>
</evidence>
<evidence type="ECO:0000313" key="9">
    <source>
        <dbReference type="EMBL" id="KAG8176707.1"/>
    </source>
</evidence>
<accession>A0AAV6TXF5</accession>
<dbReference type="Proteomes" id="UP000827092">
    <property type="component" value="Unassembled WGS sequence"/>
</dbReference>
<feature type="repeat" description="CSPG" evidence="5">
    <location>
        <begin position="365"/>
        <end position="460"/>
    </location>
</feature>
<evidence type="ECO:0000313" key="10">
    <source>
        <dbReference type="Proteomes" id="UP000827092"/>
    </source>
</evidence>